<keyword evidence="2" id="KW-1185">Reference proteome</keyword>
<evidence type="ECO:0000313" key="2">
    <source>
        <dbReference type="Proteomes" id="UP000001247"/>
    </source>
</evidence>
<evidence type="ECO:0000313" key="1">
    <source>
        <dbReference type="EMBL" id="AAR27903.1"/>
    </source>
</evidence>
<dbReference type="GeneID" id="2741820"/>
<organism evidence="1 2">
    <name type="scientific">Sulfolobus virus Ragged Hills</name>
    <dbReference type="NCBI Taxonomy" id="256994"/>
    <lineage>
        <taxon>Viruses</taxon>
        <taxon>Viruses incertae sedis</taxon>
        <taxon>Fuselloviridae</taxon>
        <taxon>Alphafusellovirus</taxon>
        <taxon>Alphafusellovirus yellowstonense</taxon>
        <taxon>Sulfolobus spindle-shaped virus 8</taxon>
    </lineage>
</organism>
<dbReference type="RefSeq" id="NP_963931.1">
    <property type="nucleotide sequence ID" value="NC_005360.1"/>
</dbReference>
<dbReference type="OrthoDB" id="7188at10239"/>
<proteinExistence type="predicted"/>
<sequence length="247" mass="29062">MIWMPKKKVKHINTGQLGQMIIKEMQENGFQSIIIFGKQGAGKTTYALKVGARILMYLYPDLSEHDAWWQAYNLMVFSLDEAIEKLMSVVDMHEKGNINYRLPFLIIDDASIDLIKYAWHEPQNIEFAKLNNLARTWSTALIFTTPWIDDLQKFLREKAWIVVQVQKYGKAEGKYPQSIAWIYKRVIKLINGEFKGVYEEKYYDIFRREIPNDLYEEYIKRRDGVMKKIANEVLGKLRERALKVPSA</sequence>
<reference evidence="1 2" key="1">
    <citation type="journal article" date="2001" name="Proc. Natl. Acad. Sci. U.S.A.">
        <title>Viruses from extreme thermal environments.</title>
        <authorList>
            <person name="Rice G."/>
            <person name="Stedman K."/>
            <person name="Snyder J."/>
            <person name="Wiedenheft B."/>
            <person name="Willits D."/>
            <person name="Brumfield S."/>
            <person name="McDermott T."/>
            <person name="Young M.J."/>
        </authorList>
    </citation>
    <scope>NUCLEOTIDE SEQUENCE</scope>
</reference>
<protein>
    <submittedName>
        <fullName evidence="1">ORF A247</fullName>
    </submittedName>
</protein>
<dbReference type="InterPro" id="IPR027417">
    <property type="entry name" value="P-loop_NTPase"/>
</dbReference>
<reference evidence="1 2" key="2">
    <citation type="journal article" date="2004" name="J. Virol.">
        <title>Comparative genomic analysis of hyperthermophilic archaeal Fuselloviridae viruses.</title>
        <authorList>
            <person name="Wiedenheft B."/>
            <person name="Stedman K."/>
            <person name="Roberto F."/>
            <person name="Willits D."/>
            <person name="Gleske A.K."/>
            <person name="Zoeller L."/>
            <person name="Snyder J."/>
            <person name="Douglas T."/>
            <person name="Young M."/>
        </authorList>
    </citation>
    <scope>NUCLEOTIDE SEQUENCE</scope>
</reference>
<dbReference type="KEGG" id="vg:2741820"/>
<accession>Q6TRV8</accession>
<dbReference type="EMBL" id="AY388628">
    <property type="protein sequence ID" value="AAR27903.1"/>
    <property type="molecule type" value="Genomic_DNA"/>
</dbReference>
<name>Q6TRV8_9VIRU</name>
<dbReference type="SUPFAM" id="SSF52540">
    <property type="entry name" value="P-loop containing nucleoside triphosphate hydrolases"/>
    <property type="match status" value="1"/>
</dbReference>
<dbReference type="Proteomes" id="UP000001247">
    <property type="component" value="Segment"/>
</dbReference>